<dbReference type="SUPFAM" id="SSF53448">
    <property type="entry name" value="Nucleotide-diphospho-sugar transferases"/>
    <property type="match status" value="1"/>
</dbReference>
<evidence type="ECO:0000313" key="3">
    <source>
        <dbReference type="EMBL" id="ROZ88162.1"/>
    </source>
</evidence>
<keyword evidence="4" id="KW-1185">Reference proteome</keyword>
<dbReference type="InterPro" id="IPR029044">
    <property type="entry name" value="Nucleotide-diphossugar_trans"/>
</dbReference>
<sequence length="318" mass="35557">MREHRSVLSSPPLTDCILSVVIPAHNYAAFLVATLDSVVSQLTGEMELIVVDDGSTDTTALILADYVVPNEICAAYVHQENSGAGAARNRAVALARGRWILPLDADDALYPGALASILLALKQSPETELLVGGYVVSDLKGNKKMRKASRLPELPHTRVKGFLLGKRISVVHGAVVFARTLLLNCPYPEMLRQGEDISVFAHALARPHVYRLARPLAIISKHPDSLRHDFNLPLSHGNQLIEQVFSSLPTEYAIYRTRFEGQRTLSVFRRCYRAGELNNADLLFRKAWRLSWQQACRWSYLSKWLRLRLSLAYTGERS</sequence>
<protein>
    <submittedName>
        <fullName evidence="3">Glycosyltransferase family 2 protein</fullName>
    </submittedName>
</protein>
<dbReference type="Pfam" id="PF00535">
    <property type="entry name" value="Glycos_transf_2"/>
    <property type="match status" value="1"/>
</dbReference>
<evidence type="ECO:0000256" key="1">
    <source>
        <dbReference type="ARBA" id="ARBA00022519"/>
    </source>
</evidence>
<comment type="caution">
    <text evidence="3">The sequence shown here is derived from an EMBL/GenBank/DDBJ whole genome shotgun (WGS) entry which is preliminary data.</text>
</comment>
<dbReference type="PANTHER" id="PTHR22916">
    <property type="entry name" value="GLYCOSYLTRANSFERASE"/>
    <property type="match status" value="1"/>
</dbReference>
<dbReference type="CDD" id="cd00761">
    <property type="entry name" value="Glyco_tranf_GTA_type"/>
    <property type="match status" value="1"/>
</dbReference>
<gene>
    <name evidence="3" type="ORF">EF096_00225</name>
</gene>
<organism evidence="3 4">
    <name type="scientific">Pseudomonas neustonica</name>
    <dbReference type="NCBI Taxonomy" id="2487346"/>
    <lineage>
        <taxon>Bacteria</taxon>
        <taxon>Pseudomonadati</taxon>
        <taxon>Pseudomonadota</taxon>
        <taxon>Gammaproteobacteria</taxon>
        <taxon>Pseudomonadales</taxon>
        <taxon>Pseudomonadaceae</taxon>
        <taxon>Pseudomonas</taxon>
    </lineage>
</organism>
<name>A0ABX9XM88_9PSED</name>
<dbReference type="PANTHER" id="PTHR22916:SF3">
    <property type="entry name" value="UDP-GLCNAC:BETAGAL BETA-1,3-N-ACETYLGLUCOSAMINYLTRANSFERASE-LIKE PROTEIN 1"/>
    <property type="match status" value="1"/>
</dbReference>
<accession>A0ABX9XM88</accession>
<dbReference type="Proteomes" id="UP000275199">
    <property type="component" value="Unassembled WGS sequence"/>
</dbReference>
<evidence type="ECO:0000259" key="2">
    <source>
        <dbReference type="Pfam" id="PF00535"/>
    </source>
</evidence>
<reference evidence="3 4" key="1">
    <citation type="submission" date="2018-11" db="EMBL/GenBank/DDBJ databases">
        <authorList>
            <person name="Jang G.I."/>
            <person name="Hwang C.Y."/>
        </authorList>
    </citation>
    <scope>NUCLEOTIDE SEQUENCE [LARGE SCALE GENOMIC DNA]</scope>
    <source>
        <strain evidence="3 4">SSM26</strain>
    </source>
</reference>
<dbReference type="InterPro" id="IPR001173">
    <property type="entry name" value="Glyco_trans_2-like"/>
</dbReference>
<keyword evidence="1" id="KW-0472">Membrane</keyword>
<keyword evidence="1" id="KW-1003">Cell membrane</keyword>
<feature type="domain" description="Glycosyltransferase 2-like" evidence="2">
    <location>
        <begin position="19"/>
        <end position="179"/>
    </location>
</feature>
<evidence type="ECO:0000313" key="4">
    <source>
        <dbReference type="Proteomes" id="UP000275199"/>
    </source>
</evidence>
<dbReference type="RefSeq" id="WP_123887594.1">
    <property type="nucleotide sequence ID" value="NZ_RKKU01000001.1"/>
</dbReference>
<dbReference type="EMBL" id="RKKU01000001">
    <property type="protein sequence ID" value="ROZ88162.1"/>
    <property type="molecule type" value="Genomic_DNA"/>
</dbReference>
<dbReference type="Gene3D" id="3.90.550.10">
    <property type="entry name" value="Spore Coat Polysaccharide Biosynthesis Protein SpsA, Chain A"/>
    <property type="match status" value="1"/>
</dbReference>
<keyword evidence="1" id="KW-0997">Cell inner membrane</keyword>
<proteinExistence type="predicted"/>